<keyword evidence="2" id="KW-1185">Reference proteome</keyword>
<evidence type="ECO:0000313" key="2">
    <source>
        <dbReference type="Proteomes" id="UP000218334"/>
    </source>
</evidence>
<sequence length="145" mass="15958">MYFLAKYTFGCKSETNEGVSLVKHIIFQCCEQKSNSLGDHLNGGYHAKDKGTSQRSPSHYINGTCQREHRQDNRILTQLRPKGGSPPSIPGDGMSDGMGEVIALDFVAMALHFFLATRKKEYTGIPVVSVVPPHYANMPENAASK</sequence>
<dbReference type="EMBL" id="KZ293415">
    <property type="protein sequence ID" value="PBK78573.1"/>
    <property type="molecule type" value="Genomic_DNA"/>
</dbReference>
<organism evidence="1 2">
    <name type="scientific">Armillaria solidipes</name>
    <dbReference type="NCBI Taxonomy" id="1076256"/>
    <lineage>
        <taxon>Eukaryota</taxon>
        <taxon>Fungi</taxon>
        <taxon>Dikarya</taxon>
        <taxon>Basidiomycota</taxon>
        <taxon>Agaricomycotina</taxon>
        <taxon>Agaricomycetes</taxon>
        <taxon>Agaricomycetidae</taxon>
        <taxon>Agaricales</taxon>
        <taxon>Marasmiineae</taxon>
        <taxon>Physalacriaceae</taxon>
        <taxon>Armillaria</taxon>
    </lineage>
</organism>
<accession>A0A2H3CR10</accession>
<name>A0A2H3CR10_9AGAR</name>
<reference evidence="2" key="1">
    <citation type="journal article" date="2017" name="Nat. Ecol. Evol.">
        <title>Genome expansion and lineage-specific genetic innovations in the forest pathogenic fungi Armillaria.</title>
        <authorList>
            <person name="Sipos G."/>
            <person name="Prasanna A.N."/>
            <person name="Walter M.C."/>
            <person name="O'Connor E."/>
            <person name="Balint B."/>
            <person name="Krizsan K."/>
            <person name="Kiss B."/>
            <person name="Hess J."/>
            <person name="Varga T."/>
            <person name="Slot J."/>
            <person name="Riley R."/>
            <person name="Boka B."/>
            <person name="Rigling D."/>
            <person name="Barry K."/>
            <person name="Lee J."/>
            <person name="Mihaltcheva S."/>
            <person name="LaButti K."/>
            <person name="Lipzen A."/>
            <person name="Waldron R."/>
            <person name="Moloney N.M."/>
            <person name="Sperisen C."/>
            <person name="Kredics L."/>
            <person name="Vagvoelgyi C."/>
            <person name="Patrignani A."/>
            <person name="Fitzpatrick D."/>
            <person name="Nagy I."/>
            <person name="Doyle S."/>
            <person name="Anderson J.B."/>
            <person name="Grigoriev I.V."/>
            <person name="Gueldener U."/>
            <person name="Muensterkoetter M."/>
            <person name="Nagy L.G."/>
        </authorList>
    </citation>
    <scope>NUCLEOTIDE SEQUENCE [LARGE SCALE GENOMIC DNA]</scope>
    <source>
        <strain evidence="2">28-4</strain>
    </source>
</reference>
<proteinExistence type="predicted"/>
<evidence type="ECO:0000313" key="1">
    <source>
        <dbReference type="EMBL" id="PBK78573.1"/>
    </source>
</evidence>
<dbReference type="AlphaFoldDB" id="A0A2H3CR10"/>
<protein>
    <submittedName>
        <fullName evidence="1">Uncharacterized protein</fullName>
    </submittedName>
</protein>
<dbReference type="Proteomes" id="UP000218334">
    <property type="component" value="Unassembled WGS sequence"/>
</dbReference>
<gene>
    <name evidence="1" type="ORF">ARMSODRAFT_968669</name>
</gene>